<dbReference type="Proteomes" id="UP000078406">
    <property type="component" value="Unassembled WGS sequence"/>
</dbReference>
<dbReference type="InterPro" id="IPR008927">
    <property type="entry name" value="6-PGluconate_DH-like_C_sf"/>
</dbReference>
<dbReference type="PANTHER" id="PTHR43765">
    <property type="entry name" value="2-DEHYDROPANTOATE 2-REDUCTASE-RELATED"/>
    <property type="match status" value="1"/>
</dbReference>
<comment type="similarity">
    <text evidence="2 10">Belongs to the ketopantoate reductase family.</text>
</comment>
<keyword evidence="7 10" id="KW-0560">Oxidoreductase</keyword>
<dbReference type="NCBIfam" id="NF005087">
    <property type="entry name" value="PRK06522.1-1"/>
    <property type="match status" value="1"/>
</dbReference>
<dbReference type="GO" id="GO:0015940">
    <property type="term" value="P:pantothenate biosynthetic process"/>
    <property type="evidence" value="ECO:0007669"/>
    <property type="project" value="UniProtKB-UniPathway"/>
</dbReference>
<dbReference type="Pfam" id="PF02558">
    <property type="entry name" value="ApbA"/>
    <property type="match status" value="1"/>
</dbReference>
<evidence type="ECO:0000256" key="1">
    <source>
        <dbReference type="ARBA" id="ARBA00004994"/>
    </source>
</evidence>
<evidence type="ECO:0000256" key="8">
    <source>
        <dbReference type="ARBA" id="ARBA00032024"/>
    </source>
</evidence>
<feature type="domain" description="Ketopantoate reductase C-terminal" evidence="12">
    <location>
        <begin position="168"/>
        <end position="290"/>
    </location>
</feature>
<evidence type="ECO:0000256" key="2">
    <source>
        <dbReference type="ARBA" id="ARBA00007870"/>
    </source>
</evidence>
<dbReference type="Gene3D" id="1.10.1040.10">
    <property type="entry name" value="N-(1-d-carboxylethyl)-l-norvaline Dehydrogenase, domain 2"/>
    <property type="match status" value="1"/>
</dbReference>
<gene>
    <name evidence="13" type="ORF">APB76_04390</name>
</gene>
<reference evidence="13 14" key="1">
    <citation type="journal article" date="2016" name="Syst. Appl. Microbiol.">
        <title>Vibrio bivalvicida sp. nov., a novel larval pathogen for bivalve molluscs reared in a hatchery.</title>
        <authorList>
            <person name="Dubert J."/>
            <person name="Romalde J.L."/>
            <person name="Prado S."/>
            <person name="Barja J.L."/>
        </authorList>
    </citation>
    <scope>NUCLEOTIDE SEQUENCE [LARGE SCALE GENOMIC DNA]</scope>
    <source>
        <strain evidence="13 14">605</strain>
    </source>
</reference>
<organism evidence="13 14">
    <name type="scientific">Vibrio bivalvicida</name>
    <dbReference type="NCBI Taxonomy" id="1276888"/>
    <lineage>
        <taxon>Bacteria</taxon>
        <taxon>Pseudomonadati</taxon>
        <taxon>Pseudomonadota</taxon>
        <taxon>Gammaproteobacteria</taxon>
        <taxon>Vibrionales</taxon>
        <taxon>Vibrionaceae</taxon>
        <taxon>Vibrio</taxon>
        <taxon>Vibrio oreintalis group</taxon>
    </lineage>
</organism>
<dbReference type="AlphaFoldDB" id="A0A177Y3N0"/>
<dbReference type="InterPro" id="IPR013752">
    <property type="entry name" value="KPA_reductase"/>
</dbReference>
<accession>A0A177Y3N0</accession>
<name>A0A177Y3N0_9VIBR</name>
<dbReference type="Pfam" id="PF08546">
    <property type="entry name" value="ApbA_C"/>
    <property type="match status" value="1"/>
</dbReference>
<sequence length="296" mass="32648">MNIIILGPGAIGSLWAAKFKAAGHSISVWSKSPDQTLTLQLDQQTAHSFTNGNISRIKQADLILVTVKAWQVEQALSPLSTHINPDAIIVLMHNGMGSSNSVERLLPANPLVLATTTHGAYKPTKQQVLHTGSGQTQLGGYNSKGKQCAFLQEVFSHALPPVNWNEHIQHALWTKLAINCAINPLTAIHQVTNGKLASNEYQQEIRILLNEIHSVLSAEQVPLSRDKLSQTVNHVIEATAANHSSMQQDIFHHRQSEIDFITGYLLERAAAHGISTPKNRELYQAIKQIEQNWNLQ</sequence>
<dbReference type="FunFam" id="1.10.1040.10:FF:000017">
    <property type="entry name" value="2-dehydropantoate 2-reductase"/>
    <property type="match status" value="1"/>
</dbReference>
<dbReference type="GO" id="GO:0008677">
    <property type="term" value="F:2-dehydropantoate 2-reductase activity"/>
    <property type="evidence" value="ECO:0007669"/>
    <property type="project" value="UniProtKB-EC"/>
</dbReference>
<evidence type="ECO:0000313" key="14">
    <source>
        <dbReference type="Proteomes" id="UP000078406"/>
    </source>
</evidence>
<dbReference type="EMBL" id="LLEI02000019">
    <property type="protein sequence ID" value="OAJ95468.1"/>
    <property type="molecule type" value="Genomic_DNA"/>
</dbReference>
<comment type="function">
    <text evidence="10">Catalyzes the NADPH-dependent reduction of ketopantoate into pantoic acid.</text>
</comment>
<dbReference type="NCBIfam" id="TIGR00745">
    <property type="entry name" value="apbA_panE"/>
    <property type="match status" value="1"/>
</dbReference>
<evidence type="ECO:0000256" key="3">
    <source>
        <dbReference type="ARBA" id="ARBA00013014"/>
    </source>
</evidence>
<evidence type="ECO:0000256" key="4">
    <source>
        <dbReference type="ARBA" id="ARBA00019465"/>
    </source>
</evidence>
<keyword evidence="5 10" id="KW-0566">Pantothenate biosynthesis</keyword>
<dbReference type="GO" id="GO:0005737">
    <property type="term" value="C:cytoplasm"/>
    <property type="evidence" value="ECO:0007669"/>
    <property type="project" value="TreeGrafter"/>
</dbReference>
<evidence type="ECO:0000256" key="5">
    <source>
        <dbReference type="ARBA" id="ARBA00022655"/>
    </source>
</evidence>
<feature type="domain" description="Ketopantoate reductase N-terminal" evidence="11">
    <location>
        <begin position="3"/>
        <end position="141"/>
    </location>
</feature>
<protein>
    <recommendedName>
        <fullName evidence="4 10">2-dehydropantoate 2-reductase</fullName>
        <ecNumber evidence="3 10">1.1.1.169</ecNumber>
    </recommendedName>
    <alternativeName>
        <fullName evidence="8 10">Ketopantoate reductase</fullName>
    </alternativeName>
</protein>
<evidence type="ECO:0000256" key="10">
    <source>
        <dbReference type="RuleBase" id="RU362068"/>
    </source>
</evidence>
<keyword evidence="6 10" id="KW-0521">NADP</keyword>
<dbReference type="InterPro" id="IPR036291">
    <property type="entry name" value="NAD(P)-bd_dom_sf"/>
</dbReference>
<dbReference type="EC" id="1.1.1.169" evidence="3 10"/>
<dbReference type="InterPro" id="IPR003710">
    <property type="entry name" value="ApbA"/>
</dbReference>
<evidence type="ECO:0000259" key="12">
    <source>
        <dbReference type="Pfam" id="PF08546"/>
    </source>
</evidence>
<dbReference type="SUPFAM" id="SSF51735">
    <property type="entry name" value="NAD(P)-binding Rossmann-fold domains"/>
    <property type="match status" value="1"/>
</dbReference>
<dbReference type="PANTHER" id="PTHR43765:SF2">
    <property type="entry name" value="2-DEHYDROPANTOATE 2-REDUCTASE"/>
    <property type="match status" value="1"/>
</dbReference>
<dbReference type="RefSeq" id="WP_054962067.1">
    <property type="nucleotide sequence ID" value="NZ_LLEI02000019.1"/>
</dbReference>
<evidence type="ECO:0000259" key="11">
    <source>
        <dbReference type="Pfam" id="PF02558"/>
    </source>
</evidence>
<dbReference type="InterPro" id="IPR050838">
    <property type="entry name" value="Ketopantoate_reductase"/>
</dbReference>
<dbReference type="InterPro" id="IPR013332">
    <property type="entry name" value="KPR_N"/>
</dbReference>
<proteinExistence type="inferred from homology"/>
<dbReference type="Gene3D" id="3.40.50.720">
    <property type="entry name" value="NAD(P)-binding Rossmann-like Domain"/>
    <property type="match status" value="1"/>
</dbReference>
<evidence type="ECO:0000256" key="9">
    <source>
        <dbReference type="ARBA" id="ARBA00048793"/>
    </source>
</evidence>
<evidence type="ECO:0000313" key="13">
    <source>
        <dbReference type="EMBL" id="OAJ95468.1"/>
    </source>
</evidence>
<dbReference type="SUPFAM" id="SSF48179">
    <property type="entry name" value="6-phosphogluconate dehydrogenase C-terminal domain-like"/>
    <property type="match status" value="1"/>
</dbReference>
<evidence type="ECO:0000256" key="6">
    <source>
        <dbReference type="ARBA" id="ARBA00022857"/>
    </source>
</evidence>
<dbReference type="InterPro" id="IPR013328">
    <property type="entry name" value="6PGD_dom2"/>
</dbReference>
<comment type="catalytic activity">
    <reaction evidence="9 10">
        <text>(R)-pantoate + NADP(+) = 2-dehydropantoate + NADPH + H(+)</text>
        <dbReference type="Rhea" id="RHEA:16233"/>
        <dbReference type="ChEBI" id="CHEBI:11561"/>
        <dbReference type="ChEBI" id="CHEBI:15378"/>
        <dbReference type="ChEBI" id="CHEBI:15980"/>
        <dbReference type="ChEBI" id="CHEBI:57783"/>
        <dbReference type="ChEBI" id="CHEBI:58349"/>
        <dbReference type="EC" id="1.1.1.169"/>
    </reaction>
</comment>
<comment type="caution">
    <text evidence="13">The sequence shown here is derived from an EMBL/GenBank/DDBJ whole genome shotgun (WGS) entry which is preliminary data.</text>
</comment>
<dbReference type="UniPathway" id="UPA00028">
    <property type="reaction ID" value="UER00004"/>
</dbReference>
<evidence type="ECO:0000256" key="7">
    <source>
        <dbReference type="ARBA" id="ARBA00023002"/>
    </source>
</evidence>
<dbReference type="GO" id="GO:0050661">
    <property type="term" value="F:NADP binding"/>
    <property type="evidence" value="ECO:0007669"/>
    <property type="project" value="TreeGrafter"/>
</dbReference>
<comment type="pathway">
    <text evidence="1 10">Cofactor biosynthesis; (R)-pantothenate biosynthesis; (R)-pantoate from 3-methyl-2-oxobutanoate: step 2/2.</text>
</comment>